<dbReference type="PANTHER" id="PTHR43004:SF4">
    <property type="entry name" value="FAD-BINDING DOMAIN-CONTAINING PROTEIN"/>
    <property type="match status" value="1"/>
</dbReference>
<gene>
    <name evidence="7" type="ORF">SEPCBS119000_002932</name>
</gene>
<evidence type="ECO:0000259" key="5">
    <source>
        <dbReference type="Pfam" id="PF01494"/>
    </source>
</evidence>
<evidence type="ECO:0000256" key="2">
    <source>
        <dbReference type="ARBA" id="ARBA00022630"/>
    </source>
</evidence>
<evidence type="ECO:0008006" key="9">
    <source>
        <dbReference type="Google" id="ProtNLM"/>
    </source>
</evidence>
<organism evidence="7 8">
    <name type="scientific">Sporothrix epigloea</name>
    <dbReference type="NCBI Taxonomy" id="1892477"/>
    <lineage>
        <taxon>Eukaryota</taxon>
        <taxon>Fungi</taxon>
        <taxon>Dikarya</taxon>
        <taxon>Ascomycota</taxon>
        <taxon>Pezizomycotina</taxon>
        <taxon>Sordariomycetes</taxon>
        <taxon>Sordariomycetidae</taxon>
        <taxon>Ophiostomatales</taxon>
        <taxon>Ophiostomataceae</taxon>
        <taxon>Sporothrix</taxon>
    </lineage>
</organism>
<protein>
    <recommendedName>
        <fullName evidence="9">FAD binding domain-containing protein</fullName>
    </recommendedName>
</protein>
<comment type="similarity">
    <text evidence="1">Belongs to the PheA/TfdB FAD monooxygenase family.</text>
</comment>
<sequence length="635" mass="68531">MSANGEIGLAVTSNGEPLTLLRPMAEASTPRCEVCVVGAGPAGLMLASNLVRLGVKTTILDERPTATPVGRADGLQPKTLETLRMMRLGDRLERLGTKVYDICMWASGADGKLTRSGREVHYPASAVDLLDPYILLCHQGMVEAMFVEDLRARGVEVQRSTKFATAAPTEDKSSVLVGCKYNVTQDDTALLANYVVGCDGAHSQVRRTIPEAHAAGTPHNSLWGVLDGEIETDFPDLWSKTVVHTAEHGSILVIPRERNKTRLYIEIKGGGAASSSRELGQEHVMQRAAAILSPFRIAWRSVEWFGRYQVAQRVANRFIDPATGRVFLAGDASHAHSPKAAQGMNTSMHDTWNLAWKMNLVLRGLAPASLLATYEEERKKIAHDLIDFDVEHANEIASGDAAALAENFRKNVGFISGVGVNYAPNVLNLPSEGSQSGARPGWNLPLAKVTRYIDANPVDVQTDIPALGQFKVYFVTPNVASPFVASVCASLASPSSLVSRASAAARHSYAAKPRSVGPEDDYHCPERYTSVSDLFTFALITSADKNTFETAQLPPILASSPWTVYLDDAAALDTQGRSCTDKWLGGLADDEVAIVNVRPDGYVGSVKRFASTAEAGVEAAQWMDAYYSGFLQVPE</sequence>
<dbReference type="SUPFAM" id="SSF51905">
    <property type="entry name" value="FAD/NAD(P)-binding domain"/>
    <property type="match status" value="1"/>
</dbReference>
<dbReference type="PANTHER" id="PTHR43004">
    <property type="entry name" value="TRK SYSTEM POTASSIUM UPTAKE PROTEIN"/>
    <property type="match status" value="1"/>
</dbReference>
<name>A0ABP0DLK5_9PEZI</name>
<dbReference type="InterPro" id="IPR038220">
    <property type="entry name" value="PHOX_C_sf"/>
</dbReference>
<dbReference type="Pfam" id="PF07976">
    <property type="entry name" value="Phe_hydrox_dim"/>
    <property type="match status" value="1"/>
</dbReference>
<keyword evidence="8" id="KW-1185">Reference proteome</keyword>
<evidence type="ECO:0000259" key="6">
    <source>
        <dbReference type="Pfam" id="PF07976"/>
    </source>
</evidence>
<dbReference type="InterPro" id="IPR050641">
    <property type="entry name" value="RIFMO-like"/>
</dbReference>
<comment type="caution">
    <text evidence="7">The sequence shown here is derived from an EMBL/GenBank/DDBJ whole genome shotgun (WGS) entry which is preliminary data.</text>
</comment>
<dbReference type="InterPro" id="IPR002938">
    <property type="entry name" value="FAD-bd"/>
</dbReference>
<accession>A0ABP0DLK5</accession>
<evidence type="ECO:0000256" key="1">
    <source>
        <dbReference type="ARBA" id="ARBA00007801"/>
    </source>
</evidence>
<dbReference type="Proteomes" id="UP001642502">
    <property type="component" value="Unassembled WGS sequence"/>
</dbReference>
<proteinExistence type="inferred from homology"/>
<dbReference type="InterPro" id="IPR036188">
    <property type="entry name" value="FAD/NAD-bd_sf"/>
</dbReference>
<evidence type="ECO:0000313" key="7">
    <source>
        <dbReference type="EMBL" id="CAK7268182.1"/>
    </source>
</evidence>
<keyword evidence="2" id="KW-0285">Flavoprotein</keyword>
<evidence type="ECO:0000256" key="4">
    <source>
        <dbReference type="ARBA" id="ARBA00023002"/>
    </source>
</evidence>
<dbReference type="Gene3D" id="3.50.50.60">
    <property type="entry name" value="FAD/NAD(P)-binding domain"/>
    <property type="match status" value="1"/>
</dbReference>
<feature type="domain" description="FAD-binding" evidence="5">
    <location>
        <begin position="31"/>
        <end position="388"/>
    </location>
</feature>
<dbReference type="EMBL" id="CAWUON010000034">
    <property type="protein sequence ID" value="CAK7268182.1"/>
    <property type="molecule type" value="Genomic_DNA"/>
</dbReference>
<dbReference type="Gene3D" id="3.30.9.10">
    <property type="entry name" value="D-Amino Acid Oxidase, subunit A, domain 2"/>
    <property type="match status" value="1"/>
</dbReference>
<dbReference type="SUPFAM" id="SSF52833">
    <property type="entry name" value="Thioredoxin-like"/>
    <property type="match status" value="1"/>
</dbReference>
<dbReference type="InterPro" id="IPR036249">
    <property type="entry name" value="Thioredoxin-like_sf"/>
</dbReference>
<dbReference type="SUPFAM" id="SSF54373">
    <property type="entry name" value="FAD-linked reductases, C-terminal domain"/>
    <property type="match status" value="1"/>
</dbReference>
<dbReference type="PRINTS" id="PR00420">
    <property type="entry name" value="RNGMNOXGNASE"/>
</dbReference>
<feature type="domain" description="Phenol hydroxylase-like C-terminal dimerisation" evidence="6">
    <location>
        <begin position="420"/>
        <end position="632"/>
    </location>
</feature>
<evidence type="ECO:0000313" key="8">
    <source>
        <dbReference type="Proteomes" id="UP001642502"/>
    </source>
</evidence>
<reference evidence="7 8" key="1">
    <citation type="submission" date="2024-01" db="EMBL/GenBank/DDBJ databases">
        <authorList>
            <person name="Allen C."/>
            <person name="Tagirdzhanova G."/>
        </authorList>
    </citation>
    <scope>NUCLEOTIDE SEQUENCE [LARGE SCALE GENOMIC DNA]</scope>
    <source>
        <strain evidence="7 8">CBS 119000</strain>
    </source>
</reference>
<keyword evidence="4" id="KW-0560">Oxidoreductase</keyword>
<dbReference type="Gene3D" id="3.40.30.20">
    <property type="match status" value="1"/>
</dbReference>
<dbReference type="InterPro" id="IPR012941">
    <property type="entry name" value="Phe_hydrox_C_dim_dom"/>
</dbReference>
<evidence type="ECO:0000256" key="3">
    <source>
        <dbReference type="ARBA" id="ARBA00022827"/>
    </source>
</evidence>
<dbReference type="Pfam" id="PF01494">
    <property type="entry name" value="FAD_binding_3"/>
    <property type="match status" value="1"/>
</dbReference>
<keyword evidence="3" id="KW-0274">FAD</keyword>